<protein>
    <recommendedName>
        <fullName evidence="3">Craniofacial development protein 2-like</fullName>
    </recommendedName>
</protein>
<feature type="region of interest" description="Disordered" evidence="1">
    <location>
        <begin position="249"/>
        <end position="279"/>
    </location>
</feature>
<name>A0A1S4BJS0_TOBAC</name>
<dbReference type="OrthoDB" id="418748at2759"/>
<dbReference type="PANTHER" id="PTHR23227:SF67">
    <property type="entry name" value="CRANIOFACIAL DEVELOPMENT PROTEIN 2-LIKE"/>
    <property type="match status" value="1"/>
</dbReference>
<organism evidence="2">
    <name type="scientific">Nicotiana tabacum</name>
    <name type="common">Common tobacco</name>
    <dbReference type="NCBI Taxonomy" id="4097"/>
    <lineage>
        <taxon>Eukaryota</taxon>
        <taxon>Viridiplantae</taxon>
        <taxon>Streptophyta</taxon>
        <taxon>Embryophyta</taxon>
        <taxon>Tracheophyta</taxon>
        <taxon>Spermatophyta</taxon>
        <taxon>Magnoliopsida</taxon>
        <taxon>eudicotyledons</taxon>
        <taxon>Gunneridae</taxon>
        <taxon>Pentapetalae</taxon>
        <taxon>asterids</taxon>
        <taxon>lamiids</taxon>
        <taxon>Solanales</taxon>
        <taxon>Solanaceae</taxon>
        <taxon>Nicotianoideae</taxon>
        <taxon>Nicotianeae</taxon>
        <taxon>Nicotiana</taxon>
    </lineage>
</organism>
<sequence>MSSYTDILFASLKSNLTISPTEKLFIGGDCNGHIGSFTAGYGEVHGGFGLRDRNKGDTSLLDFARAFELVIVNSIFPKREEHLVTFRSMVANTQIDYPLLKRCDRGLCEDYKEISSKSVGIKPKKKHDASVGPSSSPPHKKRKQQLIDPSTAESPISHVSVIPQTKFPPTGKTEIKETILHIKKPADSKSYDLSSLRKDLNSFKDYVMGEFTSLRTLINENFKKIFEHVKANHNTEKVYQIKKYTGRHDGGIQMSSEPNLHDNPKIQTQSDVAVGENSE</sequence>
<dbReference type="STRING" id="4097.A0A1S4BJS0"/>
<reference evidence="2" key="1">
    <citation type="submission" date="2025-08" db="UniProtKB">
        <authorList>
            <consortium name="RefSeq"/>
        </authorList>
    </citation>
    <scope>IDENTIFICATION</scope>
</reference>
<dbReference type="InterPro" id="IPR027124">
    <property type="entry name" value="Swc5/CFDP1/2"/>
</dbReference>
<gene>
    <name evidence="2" type="primary">LOC107809058</name>
</gene>
<dbReference type="PaxDb" id="4097-A0A1S4BJS0"/>
<evidence type="ECO:0008006" key="3">
    <source>
        <dbReference type="Google" id="ProtNLM"/>
    </source>
</evidence>
<dbReference type="KEGG" id="nta:107809058"/>
<dbReference type="Gene3D" id="3.60.10.10">
    <property type="entry name" value="Endonuclease/exonuclease/phosphatase"/>
    <property type="match status" value="1"/>
</dbReference>
<dbReference type="AlphaFoldDB" id="A0A1S4BJS0"/>
<dbReference type="RefSeq" id="XP_016489136.1">
    <property type="nucleotide sequence ID" value="XM_016633650.1"/>
</dbReference>
<accession>A0A1S4BJS0</accession>
<proteinExistence type="predicted"/>
<dbReference type="InterPro" id="IPR036691">
    <property type="entry name" value="Endo/exonu/phosph_ase_sf"/>
</dbReference>
<dbReference type="PANTHER" id="PTHR23227">
    <property type="entry name" value="BUCENTAUR RELATED"/>
    <property type="match status" value="1"/>
</dbReference>
<feature type="non-terminal residue" evidence="2">
    <location>
        <position position="279"/>
    </location>
</feature>
<evidence type="ECO:0000256" key="1">
    <source>
        <dbReference type="SAM" id="MobiDB-lite"/>
    </source>
</evidence>
<feature type="region of interest" description="Disordered" evidence="1">
    <location>
        <begin position="119"/>
        <end position="153"/>
    </location>
</feature>
<evidence type="ECO:0000313" key="2">
    <source>
        <dbReference type="RefSeq" id="XP_016489136.1"/>
    </source>
</evidence>